<evidence type="ECO:0000313" key="1">
    <source>
        <dbReference type="EMBL" id="APH04669.1"/>
    </source>
</evidence>
<accession>A0A1L3MQP0</accession>
<name>A0A1L3MQP0_9BACI</name>
<dbReference type="AlphaFoldDB" id="A0A1L3MQP0"/>
<dbReference type="Proteomes" id="UP000181936">
    <property type="component" value="Chromosome"/>
</dbReference>
<reference evidence="1 2" key="1">
    <citation type="journal article" date="2016" name="Sci. Rep.">
        <title>Complete genome sequence and transcriptomic analysis of a novel marine strain Bacillus weihaiensis reveals the mechanism of brown algae degradation.</title>
        <authorList>
            <person name="Zhu Y."/>
            <person name="Chen P."/>
            <person name="Bao Y."/>
            <person name="Men Y."/>
            <person name="Zeng Y."/>
            <person name="Yang J."/>
            <person name="Sun J."/>
            <person name="Sun Y."/>
        </authorList>
    </citation>
    <scope>NUCLEOTIDE SEQUENCE [LARGE SCALE GENOMIC DNA]</scope>
    <source>
        <strain evidence="1 2">Alg07</strain>
    </source>
</reference>
<dbReference type="STRING" id="1547283.A9C19_07865"/>
<dbReference type="RefSeq" id="WP_072579458.1">
    <property type="nucleotide sequence ID" value="NZ_CP016020.1"/>
</dbReference>
<sequence>MSNVHEAISKHSNKQHQQLTTFLKLDAKREALIEEAVFACVHSKPFGVEKINEVTTEMNELAAKGIVPLRKLVTIDMVKEFVDRKYGKN</sequence>
<dbReference type="InterPro" id="IPR019688">
    <property type="entry name" value="DUF2533"/>
</dbReference>
<protein>
    <recommendedName>
        <fullName evidence="3">DUF2533 domain-containing protein</fullName>
    </recommendedName>
</protein>
<keyword evidence="2" id="KW-1185">Reference proteome</keyword>
<dbReference type="KEGG" id="bwh:A9C19_07865"/>
<organism evidence="1 2">
    <name type="scientific">Bacillus weihaiensis</name>
    <dbReference type="NCBI Taxonomy" id="1547283"/>
    <lineage>
        <taxon>Bacteria</taxon>
        <taxon>Bacillati</taxon>
        <taxon>Bacillota</taxon>
        <taxon>Bacilli</taxon>
        <taxon>Bacillales</taxon>
        <taxon>Bacillaceae</taxon>
        <taxon>Bacillus</taxon>
    </lineage>
</organism>
<gene>
    <name evidence="1" type="ORF">A9C19_07865</name>
</gene>
<dbReference type="OrthoDB" id="2679622at2"/>
<evidence type="ECO:0008006" key="3">
    <source>
        <dbReference type="Google" id="ProtNLM"/>
    </source>
</evidence>
<proteinExistence type="predicted"/>
<evidence type="ECO:0000313" key="2">
    <source>
        <dbReference type="Proteomes" id="UP000181936"/>
    </source>
</evidence>
<dbReference type="EMBL" id="CP016020">
    <property type="protein sequence ID" value="APH04669.1"/>
    <property type="molecule type" value="Genomic_DNA"/>
</dbReference>
<dbReference type="Pfam" id="PF10752">
    <property type="entry name" value="DUF2533"/>
    <property type="match status" value="1"/>
</dbReference>